<feature type="transmembrane region" description="Helical" evidence="1">
    <location>
        <begin position="228"/>
        <end position="252"/>
    </location>
</feature>
<dbReference type="Proteomes" id="UP001549257">
    <property type="component" value="Unassembled WGS sequence"/>
</dbReference>
<accession>A0ABV2QTI7</accession>
<evidence type="ECO:0000256" key="1">
    <source>
        <dbReference type="SAM" id="Phobius"/>
    </source>
</evidence>
<evidence type="ECO:0000313" key="2">
    <source>
        <dbReference type="EMBL" id="MET4583875.1"/>
    </source>
</evidence>
<proteinExistence type="predicted"/>
<evidence type="ECO:0000313" key="3">
    <source>
        <dbReference type="Proteomes" id="UP001549257"/>
    </source>
</evidence>
<dbReference type="EMBL" id="JBEPSJ010000005">
    <property type="protein sequence ID" value="MET4583875.1"/>
    <property type="molecule type" value="Genomic_DNA"/>
</dbReference>
<dbReference type="RefSeq" id="WP_354026041.1">
    <property type="nucleotide sequence ID" value="NZ_JBEPSJ010000005.1"/>
</dbReference>
<comment type="caution">
    <text evidence="2">The sequence shown here is derived from an EMBL/GenBank/DDBJ whole genome shotgun (WGS) entry which is preliminary data.</text>
</comment>
<keyword evidence="1" id="KW-0472">Membrane</keyword>
<sequence>MTTSEIPAVGRPPEAPPMTERLAEWRSVALGRGYSFWNECAPTFFSGLMFREGEGVTVNAVIDASNSSSPYLAGSVSGRYGAAGVEVTTAFVAIPLARSMPSIVLVNARRGALREAQIGMGSRQMLSLEGDFDRAFTLYCPLGHDAQALAVFTPAMMQLFLDSAPASDVEIVDEWMFIYVRADGFLPAEALERVERVVGHVHETIVTREAPPVEVHPDAFASRRVAPIFVGVQVLAVGAFAVLVAVAIAMTVGGA</sequence>
<keyword evidence="3" id="KW-1185">Reference proteome</keyword>
<keyword evidence="1" id="KW-0812">Transmembrane</keyword>
<gene>
    <name evidence="2" type="ORF">ABIE21_003406</name>
</gene>
<protein>
    <submittedName>
        <fullName evidence="2">Uncharacterized protein</fullName>
    </submittedName>
</protein>
<name>A0ABV2QTI7_9MICO</name>
<reference evidence="2 3" key="1">
    <citation type="submission" date="2024-06" db="EMBL/GenBank/DDBJ databases">
        <title>Sorghum-associated microbial communities from plants grown in Nebraska, USA.</title>
        <authorList>
            <person name="Schachtman D."/>
        </authorList>
    </citation>
    <scope>NUCLEOTIDE SEQUENCE [LARGE SCALE GENOMIC DNA]</scope>
    <source>
        <strain evidence="2 3">2857</strain>
    </source>
</reference>
<keyword evidence="1" id="KW-1133">Transmembrane helix</keyword>
<organism evidence="2 3">
    <name type="scientific">Conyzicola nivalis</name>
    <dbReference type="NCBI Taxonomy" id="1477021"/>
    <lineage>
        <taxon>Bacteria</taxon>
        <taxon>Bacillati</taxon>
        <taxon>Actinomycetota</taxon>
        <taxon>Actinomycetes</taxon>
        <taxon>Micrococcales</taxon>
        <taxon>Microbacteriaceae</taxon>
        <taxon>Conyzicola</taxon>
    </lineage>
</organism>